<evidence type="ECO:0000313" key="2">
    <source>
        <dbReference type="EMBL" id="PRY29203.1"/>
    </source>
</evidence>
<protein>
    <recommendedName>
        <fullName evidence="4">MinD-like ATPase involved in chromosome partitioning or flagellar assembly</fullName>
    </recommendedName>
</protein>
<evidence type="ECO:0008006" key="4">
    <source>
        <dbReference type="Google" id="ProtNLM"/>
    </source>
</evidence>
<accession>A0A2T0S7B8</accession>
<feature type="compositionally biased region" description="Basic and acidic residues" evidence="1">
    <location>
        <begin position="292"/>
        <end position="302"/>
    </location>
</feature>
<dbReference type="RefSeq" id="WP_106196969.1">
    <property type="nucleotide sequence ID" value="NZ_PVTF01000026.1"/>
</dbReference>
<feature type="compositionally biased region" description="Pro residues" evidence="1">
    <location>
        <begin position="246"/>
        <end position="256"/>
    </location>
</feature>
<gene>
    <name evidence="2" type="ORF">CLV43_12680</name>
</gene>
<keyword evidence="3" id="KW-1185">Reference proteome</keyword>
<dbReference type="Gene3D" id="3.40.50.300">
    <property type="entry name" value="P-loop containing nucleotide triphosphate hydrolases"/>
    <property type="match status" value="1"/>
</dbReference>
<reference evidence="2 3" key="1">
    <citation type="submission" date="2018-03" db="EMBL/GenBank/DDBJ databases">
        <title>Genomic Encyclopedia of Archaeal and Bacterial Type Strains, Phase II (KMG-II): from individual species to whole genera.</title>
        <authorList>
            <person name="Goeker M."/>
        </authorList>
    </citation>
    <scope>NUCLEOTIDE SEQUENCE [LARGE SCALE GENOMIC DNA]</scope>
    <source>
        <strain evidence="2 3">DSM 44720</strain>
    </source>
</reference>
<proteinExistence type="predicted"/>
<sequence length="302" mass="30942">MLISLLSVKGSPGVTTFAVALTARWPAPARPLLVEADPSGGDLALRFGLSTTPNLVSLAAAARRGGDPEVIWLHTQQLPDGLAVITAPPDANQACAALSALASDNDGGVGILRAAAYQPGVVVIADCGRVDPDSPALPIVCASDALVLLTRAHADDLAHLPRRMPAIGAWSAYPVLLLVGDGYAAADVTRELGVPPLGRVPDDPYGAAVLAGRPITPRRRRYDPTHSALGKYAHTIATALALRQPPTQPLSDPPVGGPTAPHASVPRLPSASQPIAVMPSGSHVMSRPGSRPNDRGEGGQAS</sequence>
<dbReference type="EMBL" id="PVTF01000026">
    <property type="protein sequence ID" value="PRY29203.1"/>
    <property type="molecule type" value="Genomic_DNA"/>
</dbReference>
<dbReference type="Proteomes" id="UP000239494">
    <property type="component" value="Unassembled WGS sequence"/>
</dbReference>
<comment type="caution">
    <text evidence="2">The sequence shown here is derived from an EMBL/GenBank/DDBJ whole genome shotgun (WGS) entry which is preliminary data.</text>
</comment>
<evidence type="ECO:0000313" key="3">
    <source>
        <dbReference type="Proteomes" id="UP000239494"/>
    </source>
</evidence>
<dbReference type="OrthoDB" id="5243870at2"/>
<name>A0A2T0S7B8_9PSEU</name>
<dbReference type="InterPro" id="IPR027417">
    <property type="entry name" value="P-loop_NTPase"/>
</dbReference>
<organism evidence="2 3">
    <name type="scientific">Umezawaea tangerina</name>
    <dbReference type="NCBI Taxonomy" id="84725"/>
    <lineage>
        <taxon>Bacteria</taxon>
        <taxon>Bacillati</taxon>
        <taxon>Actinomycetota</taxon>
        <taxon>Actinomycetes</taxon>
        <taxon>Pseudonocardiales</taxon>
        <taxon>Pseudonocardiaceae</taxon>
        <taxon>Umezawaea</taxon>
    </lineage>
</organism>
<evidence type="ECO:0000256" key="1">
    <source>
        <dbReference type="SAM" id="MobiDB-lite"/>
    </source>
</evidence>
<dbReference type="SUPFAM" id="SSF52540">
    <property type="entry name" value="P-loop containing nucleoside triphosphate hydrolases"/>
    <property type="match status" value="1"/>
</dbReference>
<dbReference type="AlphaFoldDB" id="A0A2T0S7B8"/>
<feature type="region of interest" description="Disordered" evidence="1">
    <location>
        <begin position="245"/>
        <end position="302"/>
    </location>
</feature>